<gene>
    <name evidence="1" type="ORF">AVEN_249197_1</name>
</gene>
<comment type="caution">
    <text evidence="1">The sequence shown here is derived from an EMBL/GenBank/DDBJ whole genome shotgun (WGS) entry which is preliminary data.</text>
</comment>
<dbReference type="Gene3D" id="3.30.420.10">
    <property type="entry name" value="Ribonuclease H-like superfamily/Ribonuclease H"/>
    <property type="match status" value="1"/>
</dbReference>
<organism evidence="1 2">
    <name type="scientific">Araneus ventricosus</name>
    <name type="common">Orbweaver spider</name>
    <name type="synonym">Epeira ventricosa</name>
    <dbReference type="NCBI Taxonomy" id="182803"/>
    <lineage>
        <taxon>Eukaryota</taxon>
        <taxon>Metazoa</taxon>
        <taxon>Ecdysozoa</taxon>
        <taxon>Arthropoda</taxon>
        <taxon>Chelicerata</taxon>
        <taxon>Arachnida</taxon>
        <taxon>Araneae</taxon>
        <taxon>Araneomorphae</taxon>
        <taxon>Entelegynae</taxon>
        <taxon>Araneoidea</taxon>
        <taxon>Araneidae</taxon>
        <taxon>Araneus</taxon>
    </lineage>
</organism>
<evidence type="ECO:0008006" key="3">
    <source>
        <dbReference type="Google" id="ProtNLM"/>
    </source>
</evidence>
<dbReference type="PANTHER" id="PTHR47326">
    <property type="entry name" value="TRANSPOSABLE ELEMENT TC3 TRANSPOSASE-LIKE PROTEIN"/>
    <property type="match status" value="1"/>
</dbReference>
<accession>A0A4Y2QDQ9</accession>
<keyword evidence="2" id="KW-1185">Reference proteome</keyword>
<dbReference type="AlphaFoldDB" id="A0A4Y2QDQ9"/>
<dbReference type="PANTHER" id="PTHR47326:SF1">
    <property type="entry name" value="HTH PSQ-TYPE DOMAIN-CONTAINING PROTEIN"/>
    <property type="match status" value="1"/>
</dbReference>
<protein>
    <recommendedName>
        <fullName evidence="3">Transposase Tc1-like domain-containing protein</fullName>
    </recommendedName>
</protein>
<evidence type="ECO:0000313" key="2">
    <source>
        <dbReference type="Proteomes" id="UP000499080"/>
    </source>
</evidence>
<proteinExistence type="predicted"/>
<dbReference type="EMBL" id="BGPR01220180">
    <property type="protein sequence ID" value="GBN60777.1"/>
    <property type="molecule type" value="Genomic_DNA"/>
</dbReference>
<dbReference type="InterPro" id="IPR036397">
    <property type="entry name" value="RNaseH_sf"/>
</dbReference>
<name>A0A4Y2QDQ9_ARAVE</name>
<reference evidence="1 2" key="1">
    <citation type="journal article" date="2019" name="Sci. Rep.">
        <title>Orb-weaving spider Araneus ventricosus genome elucidates the spidroin gene catalogue.</title>
        <authorList>
            <person name="Kono N."/>
            <person name="Nakamura H."/>
            <person name="Ohtoshi R."/>
            <person name="Moran D.A.P."/>
            <person name="Shinohara A."/>
            <person name="Yoshida Y."/>
            <person name="Fujiwara M."/>
            <person name="Mori M."/>
            <person name="Tomita M."/>
            <person name="Arakawa K."/>
        </authorList>
    </citation>
    <scope>NUCLEOTIDE SEQUENCE [LARGE SCALE GENOMIC DNA]</scope>
</reference>
<dbReference type="OrthoDB" id="6436543at2759"/>
<dbReference type="GO" id="GO:0003676">
    <property type="term" value="F:nucleic acid binding"/>
    <property type="evidence" value="ECO:0007669"/>
    <property type="project" value="InterPro"/>
</dbReference>
<dbReference type="Proteomes" id="UP000499080">
    <property type="component" value="Unassembled WGS sequence"/>
</dbReference>
<evidence type="ECO:0000313" key="1">
    <source>
        <dbReference type="EMBL" id="GBN60777.1"/>
    </source>
</evidence>
<sequence>MPVSTVRKILRNILQLYRFKLPHAQELVPGKREAFALQFLARIEVDNVWPCNILWTEEARFHLQEPVNNQNCRMWARENPFQMQPLPLHFYKFTVWCGFKAAFIVDNFFLEEIGPSGHVQSKGLAMNLFCATNSFQHCNSADVWKVQFLCKLALLRTPVKQLLNLHFGNYRIICRHFPTAWTPRSPDLNPYYFWLWVSTTRVRLRT</sequence>